<keyword evidence="4" id="KW-1003">Cell membrane</keyword>
<organism evidence="10 11">
    <name type="scientific">Rikenella microfusus</name>
    <dbReference type="NCBI Taxonomy" id="28139"/>
    <lineage>
        <taxon>Bacteria</taxon>
        <taxon>Pseudomonadati</taxon>
        <taxon>Bacteroidota</taxon>
        <taxon>Bacteroidia</taxon>
        <taxon>Bacteroidales</taxon>
        <taxon>Rikenellaceae</taxon>
        <taxon>Rikenella</taxon>
    </lineage>
</organism>
<dbReference type="InterPro" id="IPR022457">
    <property type="entry name" value="Asp_Ala_antiprt"/>
</dbReference>
<feature type="transmembrane region" description="Helical" evidence="8">
    <location>
        <begin position="456"/>
        <end position="474"/>
    </location>
</feature>
<sequence length="567" mass="61176">MFTGTDLVQFFQENAALAVFLTVAVGFWIGKFRYKSFSLGTVTSVLLVGVLVGQMKIEIPEPAKTLFFLMFLFAVGYAVGPQFFRGLRKDGLPQVAFAVVVCLLCLGSVWLCALVMGYDAAQAAGLMAGSQTMSAVLGVATDTIREMPNLKNLDLSTMPVVYAVTYIYGTAGSAWLLGTLGPRLLGGVNKVKAAARELESRMGEDVSAQPGFNPAVRAIVFRAFSADNEWFAPGRTVREFEENMRKQGKRIFVERLRQQGKIRDVTPKMMLYRGDEIVVSGRREFVIEEEDWIGAEIVDEELVNFNVEKLSVVVGRKEASGMCIRELLKSDFMHGVMIRSITRTGVKIPVFGGGRLDTGDRIELIGLRQDVDRAAARLGFGDPATEKSSMTLAGLGIVLGGLIFGWILVTRIGSIPLSLTVSGGVLIAGLVCGWLRAKRPNLGGIPEPAVWFMNNVGLNVFIAIVGISTGPTFIRGFQEVGWSLFIVGAVATSLPLISGIFIGKYLFKFNDALTLGCCSGARTTTAALGAVEETLESTVPAMGYTITYAIGNTLLIIWGVVIVLLVG</sequence>
<dbReference type="PANTHER" id="PTHR30445">
    <property type="entry name" value="K(+)_H(+) ANTIPORTER SUBUNIT KHTT"/>
    <property type="match status" value="1"/>
</dbReference>
<feature type="transmembrane region" description="Helical" evidence="8">
    <location>
        <begin position="65"/>
        <end position="84"/>
    </location>
</feature>
<dbReference type="EMBL" id="UGVL01000001">
    <property type="protein sequence ID" value="SUE33298.1"/>
    <property type="molecule type" value="Genomic_DNA"/>
</dbReference>
<feature type="transmembrane region" description="Helical" evidence="8">
    <location>
        <begin position="123"/>
        <end position="140"/>
    </location>
</feature>
<keyword evidence="6 8" id="KW-1133">Transmembrane helix</keyword>
<evidence type="ECO:0000313" key="11">
    <source>
        <dbReference type="Proteomes" id="UP000255233"/>
    </source>
</evidence>
<gene>
    <name evidence="10" type="ORF">NCTC11190_00505</name>
</gene>
<evidence type="ECO:0000256" key="1">
    <source>
        <dbReference type="ARBA" id="ARBA00004651"/>
    </source>
</evidence>
<dbReference type="NCBIfam" id="TIGR03802">
    <property type="entry name" value="Asp_Ala_antiprt"/>
    <property type="match status" value="1"/>
</dbReference>
<feature type="transmembrane region" description="Helical" evidence="8">
    <location>
        <begin position="415"/>
        <end position="435"/>
    </location>
</feature>
<feature type="transmembrane region" description="Helical" evidence="8">
    <location>
        <begin position="160"/>
        <end position="180"/>
    </location>
</feature>
<evidence type="ECO:0000256" key="2">
    <source>
        <dbReference type="ARBA" id="ARBA00009854"/>
    </source>
</evidence>
<feature type="transmembrane region" description="Helical" evidence="8">
    <location>
        <begin position="96"/>
        <end position="116"/>
    </location>
</feature>
<dbReference type="AlphaFoldDB" id="A0A379MNW5"/>
<reference evidence="10 11" key="1">
    <citation type="submission" date="2018-06" db="EMBL/GenBank/DDBJ databases">
        <authorList>
            <consortium name="Pathogen Informatics"/>
            <person name="Doyle S."/>
        </authorList>
    </citation>
    <scope>NUCLEOTIDE SEQUENCE [LARGE SCALE GENOMIC DNA]</scope>
    <source>
        <strain evidence="10 11">NCTC11190</strain>
    </source>
</reference>
<evidence type="ECO:0000256" key="7">
    <source>
        <dbReference type="ARBA" id="ARBA00023136"/>
    </source>
</evidence>
<feature type="domain" description="YidE/YbjL duplication" evidence="9">
    <location>
        <begin position="396"/>
        <end position="563"/>
    </location>
</feature>
<evidence type="ECO:0000256" key="4">
    <source>
        <dbReference type="ARBA" id="ARBA00022475"/>
    </source>
</evidence>
<dbReference type="InterPro" id="IPR050144">
    <property type="entry name" value="AAE_transporter"/>
</dbReference>
<evidence type="ECO:0000256" key="6">
    <source>
        <dbReference type="ARBA" id="ARBA00022989"/>
    </source>
</evidence>
<feature type="transmembrane region" description="Helical" evidence="8">
    <location>
        <begin position="480"/>
        <end position="502"/>
    </location>
</feature>
<proteinExistence type="inferred from homology"/>
<evidence type="ECO:0000313" key="10">
    <source>
        <dbReference type="EMBL" id="SUE33298.1"/>
    </source>
</evidence>
<dbReference type="SUPFAM" id="SSF116726">
    <property type="entry name" value="TrkA C-terminal domain-like"/>
    <property type="match status" value="1"/>
</dbReference>
<keyword evidence="5 8" id="KW-0812">Transmembrane</keyword>
<protein>
    <submittedName>
        <fullName evidence="10">Putative transporter</fullName>
    </submittedName>
</protein>
<feature type="domain" description="YidE/YbjL duplication" evidence="9">
    <location>
        <begin position="18"/>
        <end position="174"/>
    </location>
</feature>
<comment type="subcellular location">
    <subcellularLocation>
        <location evidence="1">Cell membrane</location>
        <topology evidence="1">Multi-pass membrane protein</topology>
    </subcellularLocation>
</comment>
<evidence type="ECO:0000256" key="5">
    <source>
        <dbReference type="ARBA" id="ARBA00022692"/>
    </source>
</evidence>
<dbReference type="NCBIfam" id="TIGR01625">
    <property type="entry name" value="YidE_YbjL_dupl"/>
    <property type="match status" value="2"/>
</dbReference>
<dbReference type="GO" id="GO:0022857">
    <property type="term" value="F:transmembrane transporter activity"/>
    <property type="evidence" value="ECO:0007669"/>
    <property type="project" value="InterPro"/>
</dbReference>
<evidence type="ECO:0000259" key="9">
    <source>
        <dbReference type="Pfam" id="PF06826"/>
    </source>
</evidence>
<name>A0A379MNW5_9BACT</name>
<dbReference type="InterPro" id="IPR006512">
    <property type="entry name" value="YidE_YbjL"/>
</dbReference>
<dbReference type="RefSeq" id="WP_027290694.1">
    <property type="nucleotide sequence ID" value="NZ_UGVL01000001.1"/>
</dbReference>
<accession>A0A379MNW5</accession>
<dbReference type="GO" id="GO:0005886">
    <property type="term" value="C:plasma membrane"/>
    <property type="evidence" value="ECO:0007669"/>
    <property type="project" value="UniProtKB-SubCell"/>
</dbReference>
<dbReference type="Proteomes" id="UP000255233">
    <property type="component" value="Unassembled WGS sequence"/>
</dbReference>
<keyword evidence="3" id="KW-0813">Transport</keyword>
<feature type="transmembrane region" description="Helical" evidence="8">
    <location>
        <begin position="546"/>
        <end position="566"/>
    </location>
</feature>
<feature type="transmembrane region" description="Helical" evidence="8">
    <location>
        <begin position="7"/>
        <end position="30"/>
    </location>
</feature>
<dbReference type="PANTHER" id="PTHR30445:SF9">
    <property type="match status" value="1"/>
</dbReference>
<comment type="similarity">
    <text evidence="2">Belongs to the AAE transporter (TC 2.A.81) family.</text>
</comment>
<feature type="transmembrane region" description="Helical" evidence="8">
    <location>
        <begin position="36"/>
        <end position="53"/>
    </location>
</feature>
<dbReference type="InterPro" id="IPR036721">
    <property type="entry name" value="RCK_C_sf"/>
</dbReference>
<evidence type="ECO:0000256" key="8">
    <source>
        <dbReference type="SAM" id="Phobius"/>
    </source>
</evidence>
<dbReference type="Pfam" id="PF06826">
    <property type="entry name" value="Asp-Al_Ex"/>
    <property type="match status" value="2"/>
</dbReference>
<keyword evidence="11" id="KW-1185">Reference proteome</keyword>
<feature type="transmembrane region" description="Helical" evidence="8">
    <location>
        <begin position="390"/>
        <end position="409"/>
    </location>
</feature>
<dbReference type="GO" id="GO:0006813">
    <property type="term" value="P:potassium ion transport"/>
    <property type="evidence" value="ECO:0007669"/>
    <property type="project" value="InterPro"/>
</dbReference>
<dbReference type="OrthoDB" id="9155749at2"/>
<evidence type="ECO:0000256" key="3">
    <source>
        <dbReference type="ARBA" id="ARBA00022448"/>
    </source>
</evidence>
<keyword evidence="7 8" id="KW-0472">Membrane</keyword>